<accession>A0A815I9H0</accession>
<comment type="caution">
    <text evidence="2">The sequence shown here is derived from an EMBL/GenBank/DDBJ whole genome shotgun (WGS) entry which is preliminary data.</text>
</comment>
<keyword evidence="1" id="KW-0812">Transmembrane</keyword>
<sequence length="832" mass="95129">MVATIIQFIFNAHRKFANYASTLNLFESIPPTTDQHQLRNQKISTRIFIFFLLSSLIILFLYNSLITIIQTSTIPNPTYDQYLQHYSLYSQSLTCPCTKILTNYDTFLHIDYTLHQVCTSMYVTLQWIQYIINFFQDEVFFSSDFRWSSANSFSTLAGFCELANKVITDNLITFSLNQYVSTTVTPVDLFNSQVQVLVDQFKSSITNTFIISLNAIRSTTQSNGLYSALVTNYQLVILPGSASLARGGYSYSNCSCIVSAKCLRPFPIFNYPNTTPIYTVPGMYRGCFIVEALLQSNLQCFYDRNCLNQLQSYFISSTSINLTSLDSSLSTHYSINSTIEQLLDELMIEQWNISITYKNYYDECQPKECSYIHEAKNSIVYVITALIGLLGGLITILRLIIPRLVTLVKKYKETRRIENVQNPDELSRSLIQKLKQYLITLNLFESIPPTTDQHQLRNQKISTRIFIFFLLSSLIILFLYNSLITIIQTSTIPNPTYDQYLQHYSLYSQSLTCPCTKILTNYDTFLHIDYTLHQVCTSMYVTLQWIQYIINFFQDEVFFSSDFRWSSANSFSTLAGFCELANKVITDNLITFSLNQYVSTTVTPVDLFNSQVQVLVDQFKSSITNTFIISLNAIRSTTQSNGLYSALVTNYQLVILPGSASLARGGYSYSNCSCIVSAKCLRPFPIFNYPNTTPIYTVPGMYRGCFIVEALLQSNLQCFYDRNCLNQLQSYFISSTSINLTSLDSSLSTHYSINSTIEQLLDELMIEQWNISITYKNYYDECQPKECSYIHEAKNSIVYVITALIGLVGGLIKILKIVIPTIVKLIDWIVQK</sequence>
<gene>
    <name evidence="2" type="ORF">XAT740_LOCUS32120</name>
</gene>
<dbReference type="Proteomes" id="UP000663828">
    <property type="component" value="Unassembled WGS sequence"/>
</dbReference>
<feature type="transmembrane region" description="Helical" evidence="1">
    <location>
        <begin position="47"/>
        <end position="69"/>
    </location>
</feature>
<protein>
    <submittedName>
        <fullName evidence="2">Uncharacterized protein</fullName>
    </submittedName>
</protein>
<dbReference type="AlphaFoldDB" id="A0A815I9H0"/>
<keyword evidence="3" id="KW-1185">Reference proteome</keyword>
<feature type="transmembrane region" description="Helical" evidence="1">
    <location>
        <begin position="797"/>
        <end position="815"/>
    </location>
</feature>
<dbReference type="EMBL" id="CAJNOR010002972">
    <property type="protein sequence ID" value="CAF1363002.1"/>
    <property type="molecule type" value="Genomic_DNA"/>
</dbReference>
<name>A0A815I9H0_ADIRI</name>
<proteinExistence type="predicted"/>
<feature type="transmembrane region" description="Helical" evidence="1">
    <location>
        <begin position="379"/>
        <end position="401"/>
    </location>
</feature>
<reference evidence="2" key="1">
    <citation type="submission" date="2021-02" db="EMBL/GenBank/DDBJ databases">
        <authorList>
            <person name="Nowell W R."/>
        </authorList>
    </citation>
    <scope>NUCLEOTIDE SEQUENCE</scope>
</reference>
<organism evidence="2 3">
    <name type="scientific">Adineta ricciae</name>
    <name type="common">Rotifer</name>
    <dbReference type="NCBI Taxonomy" id="249248"/>
    <lineage>
        <taxon>Eukaryota</taxon>
        <taxon>Metazoa</taxon>
        <taxon>Spiralia</taxon>
        <taxon>Gnathifera</taxon>
        <taxon>Rotifera</taxon>
        <taxon>Eurotatoria</taxon>
        <taxon>Bdelloidea</taxon>
        <taxon>Adinetida</taxon>
        <taxon>Adinetidae</taxon>
        <taxon>Adineta</taxon>
    </lineage>
</organism>
<evidence type="ECO:0000313" key="2">
    <source>
        <dbReference type="EMBL" id="CAF1363002.1"/>
    </source>
</evidence>
<evidence type="ECO:0000256" key="1">
    <source>
        <dbReference type="SAM" id="Phobius"/>
    </source>
</evidence>
<evidence type="ECO:0000313" key="3">
    <source>
        <dbReference type="Proteomes" id="UP000663828"/>
    </source>
</evidence>
<keyword evidence="1" id="KW-0472">Membrane</keyword>
<keyword evidence="1" id="KW-1133">Transmembrane helix</keyword>
<feature type="transmembrane region" description="Helical" evidence="1">
    <location>
        <begin position="465"/>
        <end position="487"/>
    </location>
</feature>